<dbReference type="STRING" id="51670.SAMN04488557_1481"/>
<dbReference type="InterPro" id="IPR001308">
    <property type="entry name" value="ETF_a/FixB"/>
</dbReference>
<dbReference type="Gene3D" id="3.40.50.1220">
    <property type="entry name" value="TPP-binding domain"/>
    <property type="match status" value="1"/>
</dbReference>
<proteinExistence type="inferred from homology"/>
<dbReference type="GO" id="GO:0033539">
    <property type="term" value="P:fatty acid beta-oxidation using acyl-CoA dehydrogenase"/>
    <property type="evidence" value="ECO:0007669"/>
    <property type="project" value="TreeGrafter"/>
</dbReference>
<dbReference type="InterPro" id="IPR029035">
    <property type="entry name" value="DHS-like_NAD/FAD-binding_dom"/>
</dbReference>
<dbReference type="GO" id="GO:0050660">
    <property type="term" value="F:flavin adenine dinucleotide binding"/>
    <property type="evidence" value="ECO:0007669"/>
    <property type="project" value="InterPro"/>
</dbReference>
<dbReference type="AlphaFoldDB" id="A0A1I7NBN2"/>
<feature type="binding site" evidence="3">
    <location>
        <position position="329"/>
    </location>
    <ligand>
        <name>FAD</name>
        <dbReference type="ChEBI" id="CHEBI:57692"/>
    </ligand>
</feature>
<evidence type="ECO:0000256" key="1">
    <source>
        <dbReference type="ARBA" id="ARBA00005817"/>
    </source>
</evidence>
<feature type="binding site" evidence="3">
    <location>
        <begin position="308"/>
        <end position="315"/>
    </location>
    <ligand>
        <name>FAD</name>
        <dbReference type="ChEBI" id="CHEBI:57692"/>
    </ligand>
</feature>
<dbReference type="Gene3D" id="3.40.50.620">
    <property type="entry name" value="HUPs"/>
    <property type="match status" value="1"/>
</dbReference>
<feature type="binding site" evidence="3">
    <location>
        <begin position="277"/>
        <end position="278"/>
    </location>
    <ligand>
        <name>FAD</name>
        <dbReference type="ChEBI" id="CHEBI:57692"/>
    </ligand>
</feature>
<dbReference type="Pfam" id="PF01012">
    <property type="entry name" value="ETF"/>
    <property type="match status" value="1"/>
</dbReference>
<feature type="domain" description="Electron transfer flavoprotein alpha subunit C-terminal" evidence="4">
    <location>
        <begin position="244"/>
        <end position="320"/>
    </location>
</feature>
<feature type="domain" description="Electron transfer flavoprotein alpha/beta-subunit N-terminal" evidence="5">
    <location>
        <begin position="61"/>
        <end position="208"/>
    </location>
</feature>
<reference evidence="7" key="1">
    <citation type="submission" date="2016-10" db="EMBL/GenBank/DDBJ databases">
        <authorList>
            <person name="Varghese N."/>
            <person name="Submissions S."/>
        </authorList>
    </citation>
    <scope>NUCLEOTIDE SEQUENCE [LARGE SCALE GENOMIC DNA]</scope>
    <source>
        <strain evidence="7">DSM 1565</strain>
    </source>
</reference>
<comment type="cofactor">
    <cofactor evidence="3">
        <name>FAD</name>
        <dbReference type="ChEBI" id="CHEBI:57692"/>
    </cofactor>
    <text evidence="3">Binds 1 FAD per dimer.</text>
</comment>
<feature type="binding site" evidence="3">
    <location>
        <begin position="291"/>
        <end position="295"/>
    </location>
    <ligand>
        <name>FAD</name>
        <dbReference type="ChEBI" id="CHEBI:57692"/>
    </ligand>
</feature>
<accession>A0A1I7NBN2</accession>
<sequence>MSDVKRINPRRPYRMSPTGLRRIVLGEIASADPHIGVTAHETQQAKPLRTREPAKRWHMAVAHSERGRLDDHAREAIAAASILATPDTGVVAVILGELHENAGELGADKIVVVPDLDATRFQPQREEAVVQVLLDEFVPAHVFMPDNLRGDGDLGRRLIAKDNAFAATHVIELDARHVSVSWSGGAEIAKAPLPRFVLLAPGVVDAKLPFAGAGELLPAPKLPGVTEAYRDLGLEPTEAADIALEEADFIVSAGNGVENVETLGTLARTLGAAIGASRVAVDEGKFSRDKQIGASGKSVNATTYFAIGISGAVQHLQGIKGCRHVIAINRDGGAPIVKRADLTVIGDAEELMQALITRVSQARNQGEVPRSKDE</sequence>
<organism evidence="6 7">
    <name type="scientific">Hyphomicrobium facile</name>
    <dbReference type="NCBI Taxonomy" id="51670"/>
    <lineage>
        <taxon>Bacteria</taxon>
        <taxon>Pseudomonadati</taxon>
        <taxon>Pseudomonadota</taxon>
        <taxon>Alphaproteobacteria</taxon>
        <taxon>Hyphomicrobiales</taxon>
        <taxon>Hyphomicrobiaceae</taxon>
        <taxon>Hyphomicrobium</taxon>
    </lineage>
</organism>
<dbReference type="InterPro" id="IPR014730">
    <property type="entry name" value="ETF_a/b_N"/>
</dbReference>
<dbReference type="SUPFAM" id="SSF52467">
    <property type="entry name" value="DHS-like NAD/FAD-binding domain"/>
    <property type="match status" value="1"/>
</dbReference>
<dbReference type="InterPro" id="IPR014729">
    <property type="entry name" value="Rossmann-like_a/b/a_fold"/>
</dbReference>
<dbReference type="OrthoDB" id="8584059at2"/>
<dbReference type="Pfam" id="PF00766">
    <property type="entry name" value="ETF_alpha"/>
    <property type="match status" value="1"/>
</dbReference>
<name>A0A1I7NBN2_9HYPH</name>
<keyword evidence="7" id="KW-1185">Reference proteome</keyword>
<dbReference type="PIRSF" id="PIRSF000089">
    <property type="entry name" value="Electra_flavoP_a"/>
    <property type="match status" value="1"/>
</dbReference>
<evidence type="ECO:0000256" key="3">
    <source>
        <dbReference type="PIRSR" id="PIRSR000089-1"/>
    </source>
</evidence>
<dbReference type="EMBL" id="FPCH01000002">
    <property type="protein sequence ID" value="SFV32082.1"/>
    <property type="molecule type" value="Genomic_DNA"/>
</dbReference>
<dbReference type="Proteomes" id="UP000199423">
    <property type="component" value="Unassembled WGS sequence"/>
</dbReference>
<evidence type="ECO:0000313" key="7">
    <source>
        <dbReference type="Proteomes" id="UP000199423"/>
    </source>
</evidence>
<keyword evidence="2" id="KW-0249">Electron transport</keyword>
<keyword evidence="3" id="KW-0274">FAD</keyword>
<evidence type="ECO:0000259" key="4">
    <source>
        <dbReference type="Pfam" id="PF00766"/>
    </source>
</evidence>
<keyword evidence="3" id="KW-0285">Flavoprotein</keyword>
<dbReference type="GO" id="GO:0009055">
    <property type="term" value="F:electron transfer activity"/>
    <property type="evidence" value="ECO:0007669"/>
    <property type="project" value="InterPro"/>
</dbReference>
<gene>
    <name evidence="6" type="ORF">SAMN04488557_1481</name>
</gene>
<keyword evidence="2" id="KW-0813">Transport</keyword>
<dbReference type="InterPro" id="IPR014731">
    <property type="entry name" value="ETF_asu_C"/>
</dbReference>
<evidence type="ECO:0000313" key="6">
    <source>
        <dbReference type="EMBL" id="SFV32082.1"/>
    </source>
</evidence>
<dbReference type="SUPFAM" id="SSF52402">
    <property type="entry name" value="Adenine nucleotide alpha hydrolases-like"/>
    <property type="match status" value="1"/>
</dbReference>
<dbReference type="PANTHER" id="PTHR43153:SF1">
    <property type="entry name" value="ELECTRON TRANSFER FLAVOPROTEIN SUBUNIT ALPHA, MITOCHONDRIAL"/>
    <property type="match status" value="1"/>
</dbReference>
<comment type="similarity">
    <text evidence="1">Belongs to the ETF alpha-subunit/FixB family.</text>
</comment>
<dbReference type="RefSeq" id="WP_092866657.1">
    <property type="nucleotide sequence ID" value="NZ_FPCH01000002.1"/>
</dbReference>
<dbReference type="PANTHER" id="PTHR43153">
    <property type="entry name" value="ELECTRON TRANSFER FLAVOPROTEIN ALPHA"/>
    <property type="match status" value="1"/>
</dbReference>
<protein>
    <submittedName>
        <fullName evidence="6">Electron transfer flavoprotein alpha subunit apoprotein</fullName>
    </submittedName>
</protein>
<evidence type="ECO:0000256" key="2">
    <source>
        <dbReference type="ARBA" id="ARBA00022982"/>
    </source>
</evidence>
<evidence type="ECO:0000259" key="5">
    <source>
        <dbReference type="Pfam" id="PF01012"/>
    </source>
</evidence>